<evidence type="ECO:0000313" key="12">
    <source>
        <dbReference type="Proteomes" id="UP000234412"/>
    </source>
</evidence>
<gene>
    <name evidence="8" type="ORF">CWM98_14420</name>
    <name evidence="7" type="ORF">CWN47_23870</name>
    <name evidence="9" type="ORF">IAP99_17520</name>
    <name evidence="10" type="ORF">NCTC9177_03417</name>
    <name evidence="6" type="ORF">NUKP37_04710</name>
    <name evidence="11" type="ORF">SAMEA3729809_02468</name>
</gene>
<reference evidence="6" key="6">
    <citation type="journal article" date="2022" name="J. Appl. Microbiol.">
        <title>PCR-based ORF typing of Klebsiella pneumoniae for rapid identification of global clones and transmission events.</title>
        <authorList>
            <person name="Nonogaki R."/>
            <person name="Iijima A."/>
            <person name="Kawamura K."/>
            <person name="Kayama S."/>
            <person name="Sugai M."/>
            <person name="Yagi T."/>
            <person name="Arakawa Y."/>
            <person name="Doi Y."/>
            <person name="Suzuki M."/>
        </authorList>
    </citation>
    <scope>NUCLEOTIDE SEQUENCE</scope>
    <source>
        <strain evidence="6">NUKP-37</strain>
    </source>
</reference>
<dbReference type="Proteomes" id="UP001060507">
    <property type="component" value="Unassembled WGS sequence"/>
</dbReference>
<dbReference type="PANTHER" id="PTHR46233:SF3">
    <property type="entry name" value="HYDROXYACYLGLUTATHIONE HYDROLASE GLOC"/>
    <property type="match status" value="1"/>
</dbReference>
<dbReference type="EMBL" id="PIDP01001058">
    <property type="protein sequence ID" value="PLM92036.1"/>
    <property type="molecule type" value="Genomic_DNA"/>
</dbReference>
<evidence type="ECO:0000313" key="11">
    <source>
        <dbReference type="EMBL" id="SXF93745.1"/>
    </source>
</evidence>
<dbReference type="EMBL" id="UGKR01000003">
    <property type="protein sequence ID" value="STS89535.1"/>
    <property type="molecule type" value="Genomic_DNA"/>
</dbReference>
<name>A0A087FR78_KLEVA</name>
<evidence type="ECO:0000313" key="9">
    <source>
        <dbReference type="EMBL" id="QNP23218.1"/>
    </source>
</evidence>
<dbReference type="EMBL" id="UKAS01000006">
    <property type="protein sequence ID" value="SXF93745.1"/>
    <property type="molecule type" value="Genomic_DNA"/>
</dbReference>
<proteinExistence type="predicted"/>
<dbReference type="Proteomes" id="UP000254545">
    <property type="component" value="Unassembled WGS sequence"/>
</dbReference>
<evidence type="ECO:0000256" key="2">
    <source>
        <dbReference type="ARBA" id="ARBA00022723"/>
    </source>
</evidence>
<dbReference type="Proteomes" id="UP000516181">
    <property type="component" value="Chromosome"/>
</dbReference>
<reference evidence="12 13" key="1">
    <citation type="submission" date="2017-11" db="EMBL/GenBank/DDBJ databases">
        <authorList>
            <person name="Han C.G."/>
        </authorList>
    </citation>
    <scope>NUCLEOTIDE SEQUENCE [LARGE SCALE GENOMIC DNA]</scope>
    <source>
        <strain evidence="8 13">A5</strain>
        <strain evidence="7 12">A8</strain>
    </source>
</reference>
<dbReference type="EMBL" id="BQTA01000001">
    <property type="protein sequence ID" value="GKJ86087.1"/>
    <property type="molecule type" value="Genomic_DNA"/>
</dbReference>
<evidence type="ECO:0000313" key="6">
    <source>
        <dbReference type="EMBL" id="GKJ86087.1"/>
    </source>
</evidence>
<dbReference type="FunFam" id="3.60.15.10:FF:000006">
    <property type="entry name" value="MBL fold metallo-hydrolase"/>
    <property type="match status" value="1"/>
</dbReference>
<keyword evidence="3 8" id="KW-0378">Hydrolase</keyword>
<evidence type="ECO:0000256" key="4">
    <source>
        <dbReference type="ARBA" id="ARBA00022833"/>
    </source>
</evidence>
<dbReference type="InterPro" id="IPR051453">
    <property type="entry name" value="MBL_Glyoxalase_II"/>
</dbReference>
<evidence type="ECO:0000259" key="5">
    <source>
        <dbReference type="SMART" id="SM00849"/>
    </source>
</evidence>
<feature type="domain" description="Metallo-beta-lactamase" evidence="5">
    <location>
        <begin position="12"/>
        <end position="192"/>
    </location>
</feature>
<dbReference type="KEGG" id="kpk:A593_19290"/>
<keyword evidence="4" id="KW-0862">Zinc</keyword>
<dbReference type="InterPro" id="IPR001279">
    <property type="entry name" value="Metallo-B-lactamas"/>
</dbReference>
<evidence type="ECO:0000313" key="13">
    <source>
        <dbReference type="Proteomes" id="UP000234473"/>
    </source>
</evidence>
<accession>A0A0J5AXB0</accession>
<dbReference type="Proteomes" id="UP000258928">
    <property type="component" value="Unassembled WGS sequence"/>
</dbReference>
<dbReference type="Proteomes" id="UP000234473">
    <property type="component" value="Unassembled WGS sequence"/>
</dbReference>
<evidence type="ECO:0000313" key="8">
    <source>
        <dbReference type="EMBL" id="PLP44901.1"/>
    </source>
</evidence>
<dbReference type="GO" id="GO:0016787">
    <property type="term" value="F:hydrolase activity"/>
    <property type="evidence" value="ECO:0007669"/>
    <property type="project" value="UniProtKB-KW"/>
</dbReference>
<evidence type="ECO:0000313" key="14">
    <source>
        <dbReference type="Proteomes" id="UP000254545"/>
    </source>
</evidence>
<reference evidence="10 14" key="3">
    <citation type="submission" date="2018-06" db="EMBL/GenBank/DDBJ databases">
        <authorList>
            <consortium name="Pathogen Informatics"/>
            <person name="Doyle S."/>
        </authorList>
    </citation>
    <scope>NUCLEOTIDE SEQUENCE [LARGE SCALE GENOMIC DNA]</scope>
    <source>
        <strain evidence="10 14">NCTC9177</strain>
    </source>
</reference>
<protein>
    <submittedName>
        <fullName evidence="6">Hydroxyacylglutathione hydrolase</fullName>
    </submittedName>
    <submittedName>
        <fullName evidence="8">MBL fold metallo-hydrolase</fullName>
    </submittedName>
    <submittedName>
        <fullName evidence="10">Metal-binding enzyme</fullName>
    </submittedName>
</protein>
<dbReference type="Proteomes" id="UP000234412">
    <property type="component" value="Unassembled WGS sequence"/>
</dbReference>
<evidence type="ECO:0000313" key="16">
    <source>
        <dbReference type="Proteomes" id="UP000516181"/>
    </source>
</evidence>
<evidence type="ECO:0000313" key="10">
    <source>
        <dbReference type="EMBL" id="STS89535.1"/>
    </source>
</evidence>
<dbReference type="CDD" id="cd07737">
    <property type="entry name" value="YcbL-like_MBL-fold"/>
    <property type="match status" value="1"/>
</dbReference>
<evidence type="ECO:0000256" key="1">
    <source>
        <dbReference type="ARBA" id="ARBA00001947"/>
    </source>
</evidence>
<reference evidence="9 16" key="5">
    <citation type="submission" date="2020-08" db="EMBL/GenBank/DDBJ databases">
        <title>Complete genome sequence of Klebsiella pneumoniae KP2757.</title>
        <authorList>
            <person name="Zhang X."/>
        </authorList>
    </citation>
    <scope>NUCLEOTIDE SEQUENCE [LARGE SCALE GENOMIC DNA]</scope>
    <source>
        <strain evidence="9 16">KP2757</strain>
    </source>
</reference>
<sequence length="215" mass="23468">MNYRIIPVTAFAQNCSLIWCEQTRLAALVDPGGDAERIKAVVAEAGVTLMQILLTHGHLDHVGAAAELAQHYGVPVIGPEKEDEFWLEGLPAQSRMFGLEDCQPLRPDRWLNEGDVVNVGNVALQVLHCPGHTPGHVVFFDDASRLLISGDVIFKGGVGRSDFPRGDHGQLIAAIKDKLLPLGDDVTFIPGHGPLSTLGEERRNNPFLQDEMPVW</sequence>
<dbReference type="EMBL" id="PICB01000699">
    <property type="protein sequence ID" value="PLP44901.1"/>
    <property type="molecule type" value="Genomic_DNA"/>
</dbReference>
<dbReference type="PANTHER" id="PTHR46233">
    <property type="entry name" value="HYDROXYACYLGLUTATHIONE HYDROLASE GLOC"/>
    <property type="match status" value="1"/>
</dbReference>
<dbReference type="RefSeq" id="WP_008805870.1">
    <property type="nucleotide sequence ID" value="NC_011283.1"/>
</dbReference>
<reference evidence="11 15" key="4">
    <citation type="submission" date="2018-08" db="EMBL/GenBank/DDBJ databases">
        <authorList>
            <consortium name="Pathogen Informatics"/>
        </authorList>
    </citation>
    <scope>NUCLEOTIDE SEQUENCE [LARGE SCALE GENOMIC DNA]</scope>
    <source>
        <strain evidence="11 15">EuSCAPE_TR218</strain>
    </source>
</reference>
<dbReference type="SUPFAM" id="SSF56281">
    <property type="entry name" value="Metallo-hydrolase/oxidoreductase"/>
    <property type="match status" value="1"/>
</dbReference>
<accession>A0A087FR78</accession>
<reference evidence="12 13" key="2">
    <citation type="submission" date="2018-01" db="EMBL/GenBank/DDBJ databases">
        <title>Genomic study of Klebsiella pneumoniae.</title>
        <authorList>
            <person name="Yang Y."/>
            <person name="Bicalho R."/>
        </authorList>
    </citation>
    <scope>NUCLEOTIDE SEQUENCE [LARGE SCALE GENOMIC DNA]</scope>
    <source>
        <strain evidence="8 13">A5</strain>
        <strain evidence="7 12">A8</strain>
    </source>
</reference>
<organism evidence="8 13">
    <name type="scientific">Klebsiella variicola</name>
    <dbReference type="NCBI Taxonomy" id="244366"/>
    <lineage>
        <taxon>Bacteria</taxon>
        <taxon>Pseudomonadati</taxon>
        <taxon>Pseudomonadota</taxon>
        <taxon>Gammaproteobacteria</taxon>
        <taxon>Enterobacterales</taxon>
        <taxon>Enterobacteriaceae</taxon>
        <taxon>Klebsiella/Raoultella group</taxon>
        <taxon>Klebsiella</taxon>
        <taxon>Klebsiella pneumoniae complex</taxon>
    </lineage>
</organism>
<dbReference type="Pfam" id="PF00753">
    <property type="entry name" value="Lactamase_B"/>
    <property type="match status" value="1"/>
</dbReference>
<dbReference type="OMA" id="GAWGTNC"/>
<keyword evidence="2" id="KW-0479">Metal-binding</keyword>
<dbReference type="InterPro" id="IPR036866">
    <property type="entry name" value="RibonucZ/Hydroxyglut_hydro"/>
</dbReference>
<dbReference type="GO" id="GO:0046872">
    <property type="term" value="F:metal ion binding"/>
    <property type="evidence" value="ECO:0007669"/>
    <property type="project" value="UniProtKB-KW"/>
</dbReference>
<dbReference type="SMART" id="SM00849">
    <property type="entry name" value="Lactamase_B"/>
    <property type="match status" value="1"/>
</dbReference>
<comment type="cofactor">
    <cofactor evidence="1">
        <name>Zn(2+)</name>
        <dbReference type="ChEBI" id="CHEBI:29105"/>
    </cofactor>
</comment>
<dbReference type="Gene3D" id="3.60.15.10">
    <property type="entry name" value="Ribonuclease Z/Hydroxyacylglutathione hydrolase-like"/>
    <property type="match status" value="1"/>
</dbReference>
<dbReference type="KEGG" id="kvq:SP68_23335"/>
<dbReference type="EMBL" id="CP060807">
    <property type="protein sequence ID" value="QNP23218.1"/>
    <property type="molecule type" value="Genomic_DNA"/>
</dbReference>
<evidence type="ECO:0000313" key="15">
    <source>
        <dbReference type="Proteomes" id="UP000258928"/>
    </source>
</evidence>
<dbReference type="KEGG" id="kvd:KR75_16925"/>
<dbReference type="AlphaFoldDB" id="A0A087FR78"/>
<evidence type="ECO:0000256" key="3">
    <source>
        <dbReference type="ARBA" id="ARBA00022801"/>
    </source>
</evidence>
<evidence type="ECO:0000313" key="7">
    <source>
        <dbReference type="EMBL" id="PLM92036.1"/>
    </source>
</evidence>
<dbReference type="GeneID" id="93274116"/>
<dbReference type="KEGG" id="kpe:KPK_3605"/>